<comment type="caution">
    <text evidence="2">The sequence shown here is derived from an EMBL/GenBank/DDBJ whole genome shotgun (WGS) entry which is preliminary data.</text>
</comment>
<evidence type="ECO:0000259" key="1">
    <source>
        <dbReference type="Pfam" id="PF04480"/>
    </source>
</evidence>
<sequence length="102" mass="12235">MRREPTLAEKKLWQKLRSKQLLGFKFRRQHVIDRFIVDFYCQQAHLIIEVDGGIHEYTQQEDAIRQEFLESLGLKVMRLKNEDVLNSIDETLVKIVHELQSR</sequence>
<keyword evidence="2" id="KW-0540">Nuclease</keyword>
<dbReference type="PANTHER" id="PTHR38590">
    <property type="entry name" value="BLL0828 PROTEIN"/>
    <property type="match status" value="1"/>
</dbReference>
<name>A0ABR8A3B0_9CYAN</name>
<gene>
    <name evidence="2" type="ORF">H6G24_00925</name>
</gene>
<dbReference type="Proteomes" id="UP000658514">
    <property type="component" value="Unassembled WGS sequence"/>
</dbReference>
<dbReference type="InterPro" id="IPR007569">
    <property type="entry name" value="DUF559"/>
</dbReference>
<dbReference type="PANTHER" id="PTHR38590:SF1">
    <property type="entry name" value="BLL0828 PROTEIN"/>
    <property type="match status" value="1"/>
</dbReference>
<dbReference type="Gene3D" id="3.40.960.10">
    <property type="entry name" value="VSR Endonuclease"/>
    <property type="match status" value="1"/>
</dbReference>
<dbReference type="SUPFAM" id="SSF52980">
    <property type="entry name" value="Restriction endonuclease-like"/>
    <property type="match status" value="1"/>
</dbReference>
<protein>
    <submittedName>
        <fullName evidence="2">Endonuclease domain-containing protein</fullName>
    </submittedName>
</protein>
<keyword evidence="3" id="KW-1185">Reference proteome</keyword>
<accession>A0ABR8A3B0</accession>
<dbReference type="InterPro" id="IPR011335">
    <property type="entry name" value="Restrct_endonuc-II-like"/>
</dbReference>
<organism evidence="2 3">
    <name type="scientific">Calothrix parietina FACHB-288</name>
    <dbReference type="NCBI Taxonomy" id="2692896"/>
    <lineage>
        <taxon>Bacteria</taxon>
        <taxon>Bacillati</taxon>
        <taxon>Cyanobacteriota</taxon>
        <taxon>Cyanophyceae</taxon>
        <taxon>Nostocales</taxon>
        <taxon>Calotrichaceae</taxon>
        <taxon>Calothrix</taxon>
    </lineage>
</organism>
<keyword evidence="2" id="KW-0255">Endonuclease</keyword>
<dbReference type="GO" id="GO:0004519">
    <property type="term" value="F:endonuclease activity"/>
    <property type="evidence" value="ECO:0007669"/>
    <property type="project" value="UniProtKB-KW"/>
</dbReference>
<evidence type="ECO:0000313" key="2">
    <source>
        <dbReference type="EMBL" id="MBD2194059.1"/>
    </source>
</evidence>
<keyword evidence="2" id="KW-0378">Hydrolase</keyword>
<feature type="domain" description="DUF559" evidence="1">
    <location>
        <begin position="1"/>
        <end position="100"/>
    </location>
</feature>
<dbReference type="InterPro" id="IPR047216">
    <property type="entry name" value="Endonuclease_DUF559_bact"/>
</dbReference>
<proteinExistence type="predicted"/>
<reference evidence="2 3" key="1">
    <citation type="journal article" date="2020" name="ISME J.">
        <title>Comparative genomics reveals insights into cyanobacterial evolution and habitat adaptation.</title>
        <authorList>
            <person name="Chen M.Y."/>
            <person name="Teng W.K."/>
            <person name="Zhao L."/>
            <person name="Hu C.X."/>
            <person name="Zhou Y.K."/>
            <person name="Han B.P."/>
            <person name="Song L.R."/>
            <person name="Shu W.S."/>
        </authorList>
    </citation>
    <scope>NUCLEOTIDE SEQUENCE [LARGE SCALE GENOMIC DNA]</scope>
    <source>
        <strain evidence="2 3">FACHB-288</strain>
    </source>
</reference>
<evidence type="ECO:0000313" key="3">
    <source>
        <dbReference type="Proteomes" id="UP000658514"/>
    </source>
</evidence>
<dbReference type="Pfam" id="PF04480">
    <property type="entry name" value="DUF559"/>
    <property type="match status" value="1"/>
</dbReference>
<dbReference type="EMBL" id="JACJQH010000001">
    <property type="protein sequence ID" value="MBD2194059.1"/>
    <property type="molecule type" value="Genomic_DNA"/>
</dbReference>
<dbReference type="CDD" id="cd01038">
    <property type="entry name" value="Endonuclease_DUF559"/>
    <property type="match status" value="1"/>
</dbReference>